<keyword evidence="1" id="KW-0597">Phosphoprotein</keyword>
<dbReference type="AlphaFoldDB" id="A0A4R1H911"/>
<evidence type="ECO:0000256" key="1">
    <source>
        <dbReference type="PROSITE-ProRule" id="PRU00169"/>
    </source>
</evidence>
<name>A0A4R1H911_9GAMM</name>
<organism evidence="3 4">
    <name type="scientific">Thiogranum longum</name>
    <dbReference type="NCBI Taxonomy" id="1537524"/>
    <lineage>
        <taxon>Bacteria</taxon>
        <taxon>Pseudomonadati</taxon>
        <taxon>Pseudomonadota</taxon>
        <taxon>Gammaproteobacteria</taxon>
        <taxon>Chromatiales</taxon>
        <taxon>Ectothiorhodospiraceae</taxon>
        <taxon>Thiogranum</taxon>
    </lineage>
</organism>
<dbReference type="Gene3D" id="3.40.50.2300">
    <property type="match status" value="1"/>
</dbReference>
<feature type="modified residue" description="4-aspartylphosphate" evidence="1">
    <location>
        <position position="67"/>
    </location>
</feature>
<dbReference type="SMART" id="SM00448">
    <property type="entry name" value="REC"/>
    <property type="match status" value="1"/>
</dbReference>
<gene>
    <name evidence="3" type="ORF">DFR30_0162</name>
</gene>
<dbReference type="InterPro" id="IPR052893">
    <property type="entry name" value="TCS_response_regulator"/>
</dbReference>
<comment type="caution">
    <text evidence="3">The sequence shown here is derived from an EMBL/GenBank/DDBJ whole genome shotgun (WGS) entry which is preliminary data.</text>
</comment>
<dbReference type="Pfam" id="PF00072">
    <property type="entry name" value="Response_reg"/>
    <property type="match status" value="1"/>
</dbReference>
<dbReference type="RefSeq" id="WP_132970868.1">
    <property type="nucleotide sequence ID" value="NZ_SMFX01000001.1"/>
</dbReference>
<dbReference type="SUPFAM" id="SSF52172">
    <property type="entry name" value="CheY-like"/>
    <property type="match status" value="1"/>
</dbReference>
<dbReference type="InterPro" id="IPR011006">
    <property type="entry name" value="CheY-like_superfamily"/>
</dbReference>
<dbReference type="OrthoDB" id="9793549at2"/>
<evidence type="ECO:0000313" key="4">
    <source>
        <dbReference type="Proteomes" id="UP000295707"/>
    </source>
</evidence>
<evidence type="ECO:0000313" key="3">
    <source>
        <dbReference type="EMBL" id="TCK16943.1"/>
    </source>
</evidence>
<dbReference type="GO" id="GO:0000160">
    <property type="term" value="P:phosphorelay signal transduction system"/>
    <property type="evidence" value="ECO:0007669"/>
    <property type="project" value="InterPro"/>
</dbReference>
<keyword evidence="4" id="KW-1185">Reference proteome</keyword>
<sequence length="146" mass="16577">MSQNNNDVILLVEDNADDVDLTLRAFKKSRLTNQIVVKRDGQEALDYLLGEDSEGGPATLPAVTLLDLNMPRLNGLDVLKRLRSEDRTRLMPIVILTTSDEQRDVINSYQLGANSYIRKPVDTQEFFTAIQELEIYWTVRNIAPEV</sequence>
<reference evidence="3 4" key="1">
    <citation type="submission" date="2019-03" db="EMBL/GenBank/DDBJ databases">
        <title>Genomic Encyclopedia of Type Strains, Phase IV (KMG-IV): sequencing the most valuable type-strain genomes for metagenomic binning, comparative biology and taxonomic classification.</title>
        <authorList>
            <person name="Goeker M."/>
        </authorList>
    </citation>
    <scope>NUCLEOTIDE SEQUENCE [LARGE SCALE GENOMIC DNA]</scope>
    <source>
        <strain evidence="3 4">DSM 19610</strain>
    </source>
</reference>
<dbReference type="InterPro" id="IPR001789">
    <property type="entry name" value="Sig_transdc_resp-reg_receiver"/>
</dbReference>
<dbReference type="PROSITE" id="PS50110">
    <property type="entry name" value="RESPONSE_REGULATORY"/>
    <property type="match status" value="1"/>
</dbReference>
<dbReference type="Proteomes" id="UP000295707">
    <property type="component" value="Unassembled WGS sequence"/>
</dbReference>
<proteinExistence type="predicted"/>
<dbReference type="PANTHER" id="PTHR44520">
    <property type="entry name" value="RESPONSE REGULATOR RCP1-RELATED"/>
    <property type="match status" value="1"/>
</dbReference>
<dbReference type="PANTHER" id="PTHR44520:SF1">
    <property type="entry name" value="TWO-COMPONENT SYSTEM REGULATORY PROTEIN"/>
    <property type="match status" value="1"/>
</dbReference>
<dbReference type="CDD" id="cd17557">
    <property type="entry name" value="REC_Rcp-like"/>
    <property type="match status" value="1"/>
</dbReference>
<evidence type="ECO:0000259" key="2">
    <source>
        <dbReference type="PROSITE" id="PS50110"/>
    </source>
</evidence>
<protein>
    <submittedName>
        <fullName evidence="3">Response regulator receiver domain-containing protein</fullName>
    </submittedName>
</protein>
<accession>A0A4R1H911</accession>
<feature type="domain" description="Response regulatory" evidence="2">
    <location>
        <begin position="8"/>
        <end position="134"/>
    </location>
</feature>
<dbReference type="EMBL" id="SMFX01000001">
    <property type="protein sequence ID" value="TCK16943.1"/>
    <property type="molecule type" value="Genomic_DNA"/>
</dbReference>